<dbReference type="Pfam" id="PF00196">
    <property type="entry name" value="GerE"/>
    <property type="match status" value="1"/>
</dbReference>
<proteinExistence type="predicted"/>
<name>A0A417Y6J8_9ACTN</name>
<dbReference type="SUPFAM" id="SSF46894">
    <property type="entry name" value="C-terminal effector domain of the bipartite response regulators"/>
    <property type="match status" value="1"/>
</dbReference>
<dbReference type="GO" id="GO:0003677">
    <property type="term" value="F:DNA binding"/>
    <property type="evidence" value="ECO:0007669"/>
    <property type="project" value="InterPro"/>
</dbReference>
<dbReference type="InterPro" id="IPR011990">
    <property type="entry name" value="TPR-like_helical_dom_sf"/>
</dbReference>
<protein>
    <submittedName>
        <fullName evidence="2">LuxR family transcriptional regulator</fullName>
    </submittedName>
</protein>
<dbReference type="InterPro" id="IPR036388">
    <property type="entry name" value="WH-like_DNA-bd_sf"/>
</dbReference>
<dbReference type="InterPro" id="IPR000792">
    <property type="entry name" value="Tscrpt_reg_LuxR_C"/>
</dbReference>
<dbReference type="PRINTS" id="PR00364">
    <property type="entry name" value="DISEASERSIST"/>
</dbReference>
<dbReference type="Gene3D" id="1.10.10.10">
    <property type="entry name" value="Winged helix-like DNA-binding domain superfamily/Winged helix DNA-binding domain"/>
    <property type="match status" value="1"/>
</dbReference>
<dbReference type="EMBL" id="QXGH01000010">
    <property type="protein sequence ID" value="RHW28328.1"/>
    <property type="molecule type" value="Genomic_DNA"/>
</dbReference>
<dbReference type="Proteomes" id="UP000283644">
    <property type="component" value="Unassembled WGS sequence"/>
</dbReference>
<dbReference type="GO" id="GO:0043531">
    <property type="term" value="F:ADP binding"/>
    <property type="evidence" value="ECO:0007669"/>
    <property type="project" value="InterPro"/>
</dbReference>
<dbReference type="PANTHER" id="PTHR47691:SF3">
    <property type="entry name" value="HTH-TYPE TRANSCRIPTIONAL REGULATOR RV0890C-RELATED"/>
    <property type="match status" value="1"/>
</dbReference>
<accession>A0A417Y6J8</accession>
<evidence type="ECO:0000259" key="1">
    <source>
        <dbReference type="PROSITE" id="PS50043"/>
    </source>
</evidence>
<evidence type="ECO:0000313" key="3">
    <source>
        <dbReference type="Proteomes" id="UP000283644"/>
    </source>
</evidence>
<dbReference type="PRINTS" id="PR00038">
    <property type="entry name" value="HTHLUXR"/>
</dbReference>
<dbReference type="AlphaFoldDB" id="A0A417Y6J8"/>
<dbReference type="PANTHER" id="PTHR47691">
    <property type="entry name" value="REGULATOR-RELATED"/>
    <property type="match status" value="1"/>
</dbReference>
<dbReference type="SUPFAM" id="SSF48452">
    <property type="entry name" value="TPR-like"/>
    <property type="match status" value="1"/>
</dbReference>
<dbReference type="OrthoDB" id="3755432at2"/>
<organism evidence="2 3">
    <name type="scientific">Nocardioides immobilis</name>
    <dbReference type="NCBI Taxonomy" id="2049295"/>
    <lineage>
        <taxon>Bacteria</taxon>
        <taxon>Bacillati</taxon>
        <taxon>Actinomycetota</taxon>
        <taxon>Actinomycetes</taxon>
        <taxon>Propionibacteriales</taxon>
        <taxon>Nocardioidaceae</taxon>
        <taxon>Nocardioides</taxon>
    </lineage>
</organism>
<gene>
    <name evidence="2" type="ORF">D0Z08_04975</name>
</gene>
<dbReference type="GO" id="GO:0006355">
    <property type="term" value="P:regulation of DNA-templated transcription"/>
    <property type="evidence" value="ECO:0007669"/>
    <property type="project" value="InterPro"/>
</dbReference>
<reference evidence="2 3" key="1">
    <citation type="submission" date="2018-09" db="EMBL/GenBank/DDBJ databases">
        <title>Genome sequencing of Nocardioides immobilis CCTCC AB 2017083 for comparison to Nocardioides silvaticus.</title>
        <authorList>
            <person name="Li C."/>
            <person name="Wang G."/>
        </authorList>
    </citation>
    <scope>NUCLEOTIDE SEQUENCE [LARGE SCALE GENOMIC DNA]</scope>
    <source>
        <strain evidence="2 3">CCTCC AB 2017083</strain>
    </source>
</reference>
<dbReference type="PROSITE" id="PS50043">
    <property type="entry name" value="HTH_LUXR_2"/>
    <property type="match status" value="1"/>
</dbReference>
<keyword evidence="3" id="KW-1185">Reference proteome</keyword>
<dbReference type="Pfam" id="PF13401">
    <property type="entry name" value="AAA_22"/>
    <property type="match status" value="1"/>
</dbReference>
<dbReference type="SMART" id="SM00421">
    <property type="entry name" value="HTH_LUXR"/>
    <property type="match status" value="1"/>
</dbReference>
<dbReference type="InterPro" id="IPR027417">
    <property type="entry name" value="P-loop_NTPase"/>
</dbReference>
<sequence length="757" mass="82521">MSALATGTLPAELTSFVGRREDLRRAKNLLASVRLLTLTGMGGVGKTRFARRLASEVRGTFPDGVWLVELADLRQGSLLAQTIGGALGIRDESSDPIGTLADHLQERRLLLLLDNCEHLTESCAMLIGNLLQSAPTLKIVATSRHVLGVEGEQVFSVAALTHESADEGPSEAMELFEQRAAAASPTFRITKDNQAVVAEICRALEGVPLAVELAAANARTFEPSEILERLQDDEVLTAGEWTRPLRHRTMHAAVEWSYRLCTPQEQQTWQQLSVFAGGFTAASAESVCSTTDPDSTVIGALMGLVDKSIIIRISGTHGAPARYRMLEPVRQYAADRLTESSNAHQVRRRHRDYFLELARRGVTDYCSRRDVEWFATTRQEQANIREALEFSLTDLHNPEVAAEMATALRSFWQQSGSILEGYRWLRRALTTTNKPTQRRAAALVAAAILGFLLEDSEEAHQLLREHLDLTATRGWDAFGAVARFASAFGAFADGDLGKAFEEAEKSVELGLGYESPGVVADAMSVSALYAFLIEHRQAEELATRFAEYTESHGSHLLKAVALYLLGAVRWRKGDTASATALMQDAIRLYRLFEHPAVVAVCIEGLAWCAADSEPVRAAALLGAANAIWKYSQMRLTQRAVHGVGGAIEVRLRQQLGDLGFEQAVARGGALDFEQAVALALGSTTGSNPKPGDAAGPAGLTRRERQIAALVAEGLTNKEIAAKLVISPRTAEAHVEHIFAKLGFRSRAQIVRWFSTHE</sequence>
<evidence type="ECO:0000313" key="2">
    <source>
        <dbReference type="EMBL" id="RHW28328.1"/>
    </source>
</evidence>
<dbReference type="Gene3D" id="1.25.40.10">
    <property type="entry name" value="Tetratricopeptide repeat domain"/>
    <property type="match status" value="1"/>
</dbReference>
<dbReference type="InterPro" id="IPR049945">
    <property type="entry name" value="AAA_22"/>
</dbReference>
<dbReference type="RefSeq" id="WP_118923246.1">
    <property type="nucleotide sequence ID" value="NZ_QXGH01000010.1"/>
</dbReference>
<comment type="caution">
    <text evidence="2">The sequence shown here is derived from an EMBL/GenBank/DDBJ whole genome shotgun (WGS) entry which is preliminary data.</text>
</comment>
<dbReference type="SUPFAM" id="SSF52540">
    <property type="entry name" value="P-loop containing nucleoside triphosphate hydrolases"/>
    <property type="match status" value="1"/>
</dbReference>
<feature type="domain" description="HTH luxR-type" evidence="1">
    <location>
        <begin position="692"/>
        <end position="757"/>
    </location>
</feature>
<dbReference type="InterPro" id="IPR016032">
    <property type="entry name" value="Sig_transdc_resp-reg_C-effctor"/>
</dbReference>
<dbReference type="Gene3D" id="3.40.50.300">
    <property type="entry name" value="P-loop containing nucleotide triphosphate hydrolases"/>
    <property type="match status" value="1"/>
</dbReference>
<dbReference type="CDD" id="cd06170">
    <property type="entry name" value="LuxR_C_like"/>
    <property type="match status" value="1"/>
</dbReference>